<proteinExistence type="predicted"/>
<dbReference type="InterPro" id="IPR012338">
    <property type="entry name" value="Beta-lactam/transpept-like"/>
</dbReference>
<comment type="caution">
    <text evidence="1">The sequence shown here is derived from an EMBL/GenBank/DDBJ whole genome shotgun (WGS) entry which is preliminary data.</text>
</comment>
<keyword evidence="2" id="KW-1185">Reference proteome</keyword>
<organism evidence="1 2">
    <name type="scientific">Mycobacterium servetii</name>
    <dbReference type="NCBI Taxonomy" id="3237418"/>
    <lineage>
        <taxon>Bacteria</taxon>
        <taxon>Bacillati</taxon>
        <taxon>Actinomycetota</taxon>
        <taxon>Actinomycetes</taxon>
        <taxon>Mycobacteriales</taxon>
        <taxon>Mycobacteriaceae</taxon>
        <taxon>Mycobacterium</taxon>
    </lineage>
</organism>
<dbReference type="RefSeq" id="WP_369742118.1">
    <property type="nucleotide sequence ID" value="NZ_JBGEDP010000003.1"/>
</dbReference>
<dbReference type="SUPFAM" id="SSF56601">
    <property type="entry name" value="beta-lactamase/transpeptidase-like"/>
    <property type="match status" value="1"/>
</dbReference>
<dbReference type="EMBL" id="JBGEDP010000003">
    <property type="protein sequence ID" value="MEY8019093.1"/>
    <property type="molecule type" value="Genomic_DNA"/>
</dbReference>
<accession>A0ABV4CE40</accession>
<dbReference type="Gene3D" id="3.40.710.10">
    <property type="entry name" value="DD-peptidase/beta-lactamase superfamily"/>
    <property type="match status" value="1"/>
</dbReference>
<gene>
    <name evidence="1" type="ORF">AB8998_31060</name>
</gene>
<dbReference type="Proteomes" id="UP001564760">
    <property type="component" value="Unassembled WGS sequence"/>
</dbReference>
<evidence type="ECO:0000313" key="1">
    <source>
        <dbReference type="EMBL" id="MEY8019093.1"/>
    </source>
</evidence>
<sequence length="236" mass="24028">MTADGLQQSFEAVSTAIAGEVGVAIASGNGVRSFGSWTTGPAWSTIKVPLAIAALRHSNKAAAPLVVPAIRDSDNAAAEALWGQLGQPSQAAQSVGAVLAEAGDTATVVQSEKTRSEFTAFGQTNWSLANQAKFMSKLPCLNQSDAVVNDMRSIGGNQQWGLAGSANAAVKGGWGPSPEGSYLVRQIALVKTDSGAVGIAIAALPSDGGFQTGTAQLDALSKWVVDRLGSFPGVQC</sequence>
<protein>
    <submittedName>
        <fullName evidence="1">Uncharacterized protein</fullName>
    </submittedName>
</protein>
<evidence type="ECO:0000313" key="2">
    <source>
        <dbReference type="Proteomes" id="UP001564760"/>
    </source>
</evidence>
<name>A0ABV4CE40_9MYCO</name>
<reference evidence="1 2" key="1">
    <citation type="submission" date="2024-08" db="EMBL/GenBank/DDBJ databases">
        <title>Mycobacterium servetensis sp. nov., a novel rapid-growing mycobacterial species recovered from a human patient in Zaragoza, Spain.</title>
        <authorList>
            <person name="Tristancho-Baro A.I."/>
            <person name="Buenestado-Serrano S."/>
            <person name="Garcia De Viedma D."/>
            <person name="Milagro-Beamonte A."/>
            <person name="Burillo N."/>
            <person name="Sanz S."/>
            <person name="Lopez-Calleja A.I."/>
            <person name="Penas-Utrilla D."/>
            <person name="Guardingo M."/>
            <person name="Garcia M.J."/>
            <person name="Vinuelas-Bayon J."/>
        </authorList>
    </citation>
    <scope>NUCLEOTIDE SEQUENCE [LARGE SCALE GENOMIC DNA]</scope>
    <source>
        <strain evidence="2">HUMS_12744610</strain>
    </source>
</reference>